<dbReference type="KEGG" id="cbat:M666_17000"/>
<accession>A0AAU8RR90</accession>
<dbReference type="InterPro" id="IPR011990">
    <property type="entry name" value="TPR-like_helical_dom_sf"/>
</dbReference>
<reference evidence="3 4" key="1">
    <citation type="journal article" date="2014" name="Environ. Microbiol.">
        <title>Contrasting genomic patterns and infection strategies of two co-existing Bacteroidetes podovirus genera.</title>
        <authorList>
            <person name="Holmfeldt K."/>
            <person name="Howard-Varona C."/>
            <person name="Solonenko N."/>
            <person name="Sullivan M.B."/>
        </authorList>
    </citation>
    <scope>NUCLEOTIDE SEQUENCE [LARGE SCALE GENOMIC DNA]</scope>
    <source>
        <strain evidence="3 4">18</strain>
    </source>
</reference>
<dbReference type="GeneID" id="78062407"/>
<proteinExistence type="predicted"/>
<feature type="signal peptide" evidence="1">
    <location>
        <begin position="1"/>
        <end position="23"/>
    </location>
</feature>
<evidence type="ECO:0000313" key="3">
    <source>
        <dbReference type="EMBL" id="AIZ43098.1"/>
    </source>
</evidence>
<dbReference type="Proteomes" id="UP000030786">
    <property type="component" value="Chromosome"/>
</dbReference>
<protein>
    <recommendedName>
        <fullName evidence="2">YaiO beta-barrel domain-containing protein</fullName>
    </recommendedName>
</protein>
<gene>
    <name evidence="3" type="ORF">M666_17000</name>
</gene>
<dbReference type="NCBIfam" id="TIGR04390">
    <property type="entry name" value="OMP_YaiO_dom"/>
    <property type="match status" value="1"/>
</dbReference>
<evidence type="ECO:0000259" key="2">
    <source>
        <dbReference type="Pfam" id="PF19413"/>
    </source>
</evidence>
<sequence>MYIKRTYLVLILCVTLFCVNAQEAVCSGDADASFLNARAIAFAGSRSEARDTLQFILSKYPNYTDVRTLLAKTYSWDGAYDEARKQFNIITSLEKQNKEVWVAAIKNEIYAENYTTAVGLSNKGLLYLADDATLSALKEEAIAAITALQVPVFLQELDTLQVAVSEPKNSIDISGSIDVFDKVYDPMYLTSISYTRHTKYGSIIPRINYANRFNTSGVQYEVDAYPKFSEKVYMYTNYGFSDASIFPKHRGGAELYVNLPKAMEVSLGARYLNFVTSDVYIYTASFGLYSGNYFFSVRPYVTPSEGNTFSVSGSLLARKYLKDKYNYIGGNFNYGYTSDIKQFRSGTTLLAETLLYLETQQLNLEYQFTIKNSPNTLKTMMGVTRQELSFDPGNFFIAGTLGFIYQVKF</sequence>
<name>A0AAU8RR90_9FLAO</name>
<dbReference type="SUPFAM" id="SSF48452">
    <property type="entry name" value="TPR-like"/>
    <property type="match status" value="1"/>
</dbReference>
<organism evidence="3 4">
    <name type="scientific">Cellulophaga baltica 18</name>
    <dbReference type="NCBI Taxonomy" id="1348584"/>
    <lineage>
        <taxon>Bacteria</taxon>
        <taxon>Pseudomonadati</taxon>
        <taxon>Bacteroidota</taxon>
        <taxon>Flavobacteriia</taxon>
        <taxon>Flavobacteriales</taxon>
        <taxon>Flavobacteriaceae</taxon>
        <taxon>Cellulophaga</taxon>
    </lineage>
</organism>
<feature type="chain" id="PRO_5043594171" description="YaiO beta-barrel domain-containing protein" evidence="1">
    <location>
        <begin position="24"/>
        <end position="409"/>
    </location>
</feature>
<dbReference type="RefSeq" id="WP_029445214.1">
    <property type="nucleotide sequence ID" value="NZ_CP009976.1"/>
</dbReference>
<evidence type="ECO:0000256" key="1">
    <source>
        <dbReference type="SAM" id="SignalP"/>
    </source>
</evidence>
<dbReference type="EMBL" id="CP009976">
    <property type="protein sequence ID" value="AIZ43098.1"/>
    <property type="molecule type" value="Genomic_DNA"/>
</dbReference>
<dbReference type="InterPro" id="IPR030887">
    <property type="entry name" value="Beta-barrel_YaiO"/>
</dbReference>
<feature type="domain" description="YaiO beta-barrel" evidence="2">
    <location>
        <begin position="168"/>
        <end position="339"/>
    </location>
</feature>
<dbReference type="Pfam" id="PF19413">
    <property type="entry name" value="YaiO"/>
    <property type="match status" value="1"/>
</dbReference>
<dbReference type="AlphaFoldDB" id="A0AAU8RR90"/>
<keyword evidence="1" id="KW-0732">Signal</keyword>
<dbReference type="Gene3D" id="1.25.40.10">
    <property type="entry name" value="Tetratricopeptide repeat domain"/>
    <property type="match status" value="1"/>
</dbReference>
<dbReference type="Pfam" id="PF14559">
    <property type="entry name" value="TPR_19"/>
    <property type="match status" value="1"/>
</dbReference>
<evidence type="ECO:0000313" key="4">
    <source>
        <dbReference type="Proteomes" id="UP000030786"/>
    </source>
</evidence>